<evidence type="ECO:0000259" key="8">
    <source>
        <dbReference type="PROSITE" id="PS51192"/>
    </source>
</evidence>
<feature type="region of interest" description="Disordered" evidence="7">
    <location>
        <begin position="371"/>
        <end position="447"/>
    </location>
</feature>
<dbReference type="SMART" id="SM00487">
    <property type="entry name" value="DEXDc"/>
    <property type="match status" value="1"/>
</dbReference>
<sequence length="447" mass="47684">MKNTTKTGFAALGIREELINLLRKQGINEPMPIQSEAIPKLLSGRDVIAQAQTGSGKTLAYVLPMLETLQPGKMHVQGLVLSPSRELAAQITEELERLAPAVGATVMSVYGGKDVDRQLGKLKDGVQLIVATPGRLLDHLKRGSVLLNKVSMVVIDEADQMLQFGFLEEVEEVLRQTNSRRQTLLFSATLPQPVRHLAREYMKSPEELLLQSRSAPAKEIKQELVKVADDEAKVNKLVDLIGEHNPYLALVFCHTKQRVIELTDALKERGVDVDELHGDLSQAKREQAMRRFREAKVQVLVATDLAARGLDVEGVTHVYNYDIPHDAATYVHRIGRTGRAGETGLATTFATPRDQRYVELIGSALRGGAWRSGAGAGGARARGAAGAGRPRAAGRGRAAPGGARSAAPGGRAPRSAGRGAAGPRSGGAQGGGARGGGRGGRGSGRGR</sequence>
<keyword evidence="4 11" id="KW-0347">Helicase</keyword>
<reference evidence="11 12" key="1">
    <citation type="submission" date="2024-09" db="EMBL/GenBank/DDBJ databases">
        <authorList>
            <person name="Sun Q."/>
            <person name="Mori K."/>
        </authorList>
    </citation>
    <scope>NUCLEOTIDE SEQUENCE [LARGE SCALE GENOMIC DNA]</scope>
    <source>
        <strain evidence="11 12">CCM 7759</strain>
    </source>
</reference>
<dbReference type="InterPro" id="IPR050547">
    <property type="entry name" value="DEAD_box_RNA_helicases"/>
</dbReference>
<evidence type="ECO:0000259" key="9">
    <source>
        <dbReference type="PROSITE" id="PS51194"/>
    </source>
</evidence>
<dbReference type="InterPro" id="IPR014014">
    <property type="entry name" value="RNA_helicase_DEAD_Q_motif"/>
</dbReference>
<dbReference type="PANTHER" id="PTHR47963:SF8">
    <property type="entry name" value="ATP-DEPENDENT RNA HELICASE DEAD"/>
    <property type="match status" value="1"/>
</dbReference>
<protein>
    <recommendedName>
        <fullName evidence="1">RNA helicase</fullName>
        <ecNumber evidence="1">3.6.4.13</ecNumber>
    </recommendedName>
</protein>
<dbReference type="Gene3D" id="3.40.50.300">
    <property type="entry name" value="P-loop containing nucleotide triphosphate hydrolases"/>
    <property type="match status" value="2"/>
</dbReference>
<feature type="compositionally biased region" description="Low complexity" evidence="7">
    <location>
        <begin position="381"/>
        <end position="423"/>
    </location>
</feature>
<feature type="compositionally biased region" description="Gly residues" evidence="7">
    <location>
        <begin position="424"/>
        <end position="447"/>
    </location>
</feature>
<dbReference type="PROSITE" id="PS51194">
    <property type="entry name" value="HELICASE_CTER"/>
    <property type="match status" value="1"/>
</dbReference>
<evidence type="ECO:0000256" key="3">
    <source>
        <dbReference type="ARBA" id="ARBA00022801"/>
    </source>
</evidence>
<accession>A0ABV6DGA7</accession>
<dbReference type="RefSeq" id="WP_377468657.1">
    <property type="nucleotide sequence ID" value="NZ_JBHLWN010000021.1"/>
</dbReference>
<gene>
    <name evidence="11" type="ORF">ACFFK0_04260</name>
</gene>
<dbReference type="PROSITE" id="PS51195">
    <property type="entry name" value="Q_MOTIF"/>
    <property type="match status" value="1"/>
</dbReference>
<dbReference type="InterPro" id="IPR027417">
    <property type="entry name" value="P-loop_NTPase"/>
</dbReference>
<keyword evidence="2" id="KW-0547">Nucleotide-binding</keyword>
<feature type="short sequence motif" description="Q motif" evidence="6">
    <location>
        <begin position="7"/>
        <end position="35"/>
    </location>
</feature>
<evidence type="ECO:0000256" key="1">
    <source>
        <dbReference type="ARBA" id="ARBA00012552"/>
    </source>
</evidence>
<keyword evidence="12" id="KW-1185">Reference proteome</keyword>
<evidence type="ECO:0000256" key="2">
    <source>
        <dbReference type="ARBA" id="ARBA00022741"/>
    </source>
</evidence>
<feature type="domain" description="DEAD-box RNA helicase Q" evidence="10">
    <location>
        <begin position="7"/>
        <end position="35"/>
    </location>
</feature>
<evidence type="ECO:0000256" key="7">
    <source>
        <dbReference type="SAM" id="MobiDB-lite"/>
    </source>
</evidence>
<dbReference type="SMART" id="SM00490">
    <property type="entry name" value="HELICc"/>
    <property type="match status" value="1"/>
</dbReference>
<dbReference type="InterPro" id="IPR011545">
    <property type="entry name" value="DEAD/DEAH_box_helicase_dom"/>
</dbReference>
<dbReference type="InterPro" id="IPR044742">
    <property type="entry name" value="DEAD/DEAH_RhlB"/>
</dbReference>
<dbReference type="Pfam" id="PF00271">
    <property type="entry name" value="Helicase_C"/>
    <property type="match status" value="1"/>
</dbReference>
<evidence type="ECO:0000256" key="5">
    <source>
        <dbReference type="ARBA" id="ARBA00022840"/>
    </source>
</evidence>
<keyword evidence="3 11" id="KW-0378">Hydrolase</keyword>
<evidence type="ECO:0000259" key="10">
    <source>
        <dbReference type="PROSITE" id="PS51195"/>
    </source>
</evidence>
<evidence type="ECO:0000313" key="11">
    <source>
        <dbReference type="EMBL" id="MFC0211673.1"/>
    </source>
</evidence>
<evidence type="ECO:0000313" key="12">
    <source>
        <dbReference type="Proteomes" id="UP001589776"/>
    </source>
</evidence>
<dbReference type="GO" id="GO:0004386">
    <property type="term" value="F:helicase activity"/>
    <property type="evidence" value="ECO:0007669"/>
    <property type="project" value="UniProtKB-KW"/>
</dbReference>
<evidence type="ECO:0000256" key="6">
    <source>
        <dbReference type="PROSITE-ProRule" id="PRU00552"/>
    </source>
</evidence>
<dbReference type="GO" id="GO:0016787">
    <property type="term" value="F:hydrolase activity"/>
    <property type="evidence" value="ECO:0007669"/>
    <property type="project" value="UniProtKB-KW"/>
</dbReference>
<feature type="domain" description="Helicase ATP-binding" evidence="8">
    <location>
        <begin position="38"/>
        <end position="208"/>
    </location>
</feature>
<organism evidence="11 12">
    <name type="scientific">Paenibacillus chartarius</name>
    <dbReference type="NCBI Taxonomy" id="747481"/>
    <lineage>
        <taxon>Bacteria</taxon>
        <taxon>Bacillati</taxon>
        <taxon>Bacillota</taxon>
        <taxon>Bacilli</taxon>
        <taxon>Bacillales</taxon>
        <taxon>Paenibacillaceae</taxon>
        <taxon>Paenibacillus</taxon>
    </lineage>
</organism>
<dbReference type="EC" id="3.6.4.13" evidence="1"/>
<dbReference type="Proteomes" id="UP001589776">
    <property type="component" value="Unassembled WGS sequence"/>
</dbReference>
<dbReference type="PROSITE" id="PS51192">
    <property type="entry name" value="HELICASE_ATP_BIND_1"/>
    <property type="match status" value="1"/>
</dbReference>
<dbReference type="CDD" id="cd18787">
    <property type="entry name" value="SF2_C_DEAD"/>
    <property type="match status" value="1"/>
</dbReference>
<keyword evidence="5" id="KW-0067">ATP-binding</keyword>
<feature type="domain" description="Helicase C-terminal" evidence="9">
    <location>
        <begin position="233"/>
        <end position="382"/>
    </location>
</feature>
<dbReference type="EMBL" id="JBHLWN010000021">
    <property type="protein sequence ID" value="MFC0211673.1"/>
    <property type="molecule type" value="Genomic_DNA"/>
</dbReference>
<comment type="caution">
    <text evidence="11">The sequence shown here is derived from an EMBL/GenBank/DDBJ whole genome shotgun (WGS) entry which is preliminary data.</text>
</comment>
<evidence type="ECO:0000256" key="4">
    <source>
        <dbReference type="ARBA" id="ARBA00022806"/>
    </source>
</evidence>
<dbReference type="InterPro" id="IPR014001">
    <property type="entry name" value="Helicase_ATP-bd"/>
</dbReference>
<proteinExistence type="predicted"/>
<dbReference type="CDD" id="cd00268">
    <property type="entry name" value="DEADc"/>
    <property type="match status" value="1"/>
</dbReference>
<dbReference type="PANTHER" id="PTHR47963">
    <property type="entry name" value="DEAD-BOX ATP-DEPENDENT RNA HELICASE 47, MITOCHONDRIAL"/>
    <property type="match status" value="1"/>
</dbReference>
<dbReference type="SUPFAM" id="SSF52540">
    <property type="entry name" value="P-loop containing nucleoside triphosphate hydrolases"/>
    <property type="match status" value="1"/>
</dbReference>
<name>A0ABV6DGA7_9BACL</name>
<dbReference type="InterPro" id="IPR001650">
    <property type="entry name" value="Helicase_C-like"/>
</dbReference>
<dbReference type="Pfam" id="PF00270">
    <property type="entry name" value="DEAD"/>
    <property type="match status" value="1"/>
</dbReference>